<feature type="transmembrane region" description="Helical" evidence="1">
    <location>
        <begin position="206"/>
        <end position="229"/>
    </location>
</feature>
<dbReference type="AlphaFoldDB" id="L0EVG3"/>
<name>L0EVG3_LIBCB</name>
<dbReference type="HOGENOM" id="CLU_034730_0_0_5"/>
<keyword evidence="1" id="KW-1133">Transmembrane helix</keyword>
<dbReference type="PATRIC" id="fig|1215343.11.peg.884"/>
<dbReference type="KEGG" id="lcc:B488_08580"/>
<evidence type="ECO:0000256" key="1">
    <source>
        <dbReference type="SAM" id="Phobius"/>
    </source>
</evidence>
<evidence type="ECO:0000313" key="2">
    <source>
        <dbReference type="EMBL" id="AGA64850.1"/>
    </source>
</evidence>
<protein>
    <submittedName>
        <fullName evidence="2">MotA/TolQ/ExbB proton channel family protein</fullName>
    </submittedName>
</protein>
<dbReference type="RefSeq" id="WP_015273276.1">
    <property type="nucleotide sequence ID" value="NC_019907.1"/>
</dbReference>
<feature type="transmembrane region" description="Helical" evidence="1">
    <location>
        <begin position="62"/>
        <end position="86"/>
    </location>
</feature>
<proteinExistence type="predicted"/>
<keyword evidence="1" id="KW-0472">Membrane</keyword>
<feature type="transmembrane region" description="Helical" evidence="1">
    <location>
        <begin position="31"/>
        <end position="50"/>
    </location>
</feature>
<gene>
    <name evidence="2" type="ordered locus">B488_08580</name>
</gene>
<dbReference type="EMBL" id="CP003789">
    <property type="protein sequence ID" value="AGA64850.1"/>
    <property type="molecule type" value="Genomic_DNA"/>
</dbReference>
<dbReference type="STRING" id="1215343.B488_08580"/>
<evidence type="ECO:0000313" key="3">
    <source>
        <dbReference type="Proteomes" id="UP000010799"/>
    </source>
</evidence>
<organism evidence="2 3">
    <name type="scientific">Liberibacter crescens (strain BT-1)</name>
    <dbReference type="NCBI Taxonomy" id="1215343"/>
    <lineage>
        <taxon>Bacteria</taxon>
        <taxon>Pseudomonadati</taxon>
        <taxon>Pseudomonadota</taxon>
        <taxon>Alphaproteobacteria</taxon>
        <taxon>Hyphomicrobiales</taxon>
        <taxon>Rhizobiaceae</taxon>
        <taxon>Liberibacter</taxon>
    </lineage>
</organism>
<dbReference type="eggNOG" id="COG1511">
    <property type="taxonomic scope" value="Bacteria"/>
</dbReference>
<feature type="transmembrane region" description="Helical" evidence="1">
    <location>
        <begin position="151"/>
        <end position="171"/>
    </location>
</feature>
<reference evidence="2 3" key="1">
    <citation type="journal article" date="2012" name="Stand. Genomic Sci.">
        <title>Complete genome sequence of Liberibacter crescens BT-1.</title>
        <authorList>
            <person name="Leonard M.T."/>
            <person name="Fagen J.R."/>
            <person name="Davis-Richardson A.G."/>
            <person name="Davis M.J."/>
            <person name="Triplett E.W."/>
        </authorList>
    </citation>
    <scope>NUCLEOTIDE SEQUENCE [LARGE SCALE GENOMIC DNA]</scope>
    <source>
        <strain evidence="2 3">BT-1</strain>
    </source>
</reference>
<sequence length="355" mass="39747">MKNSSQFTQEKNEEILENRGSLRLFFSPAPFLLTIFLFLIIVSFLVAILFRRVQVAFMHNPGLNTLIISVMLIGILLVISNLLSLGKESRWFNNFLSGNVRYADRFFLVSKFLSPTRLLVGIYPKKPLPLVLVRNILDFVSSRLDETRDTWRYLVGLLVFLGLLGTFWGLIDTITSINSVIQSLDVGGHDSADILSSLKQGLSAPLSGMGSAFSSSLLGLSGSLILGFLDLQAGRAQGRFYTELENTLSQLSDVSFEKNTLNTEMSSIGFSEEMRRIIELLSQVAPDAVGQQRSATAMSALAEGVQALVKNMRKEQQMLRNWVEVQRDESRSMCRMIERLIEQRHGKDNNGIRGE</sequence>
<keyword evidence="1" id="KW-0812">Transmembrane</keyword>
<keyword evidence="3" id="KW-1185">Reference proteome</keyword>
<accession>L0EVG3</accession>
<dbReference type="Proteomes" id="UP000010799">
    <property type="component" value="Chromosome"/>
</dbReference>